<evidence type="ECO:0000259" key="1">
    <source>
        <dbReference type="Pfam" id="PF01471"/>
    </source>
</evidence>
<name>A0ABR8ABV4_9CYAN</name>
<evidence type="ECO:0000313" key="3">
    <source>
        <dbReference type="Proteomes" id="UP000658514"/>
    </source>
</evidence>
<evidence type="ECO:0000313" key="2">
    <source>
        <dbReference type="EMBL" id="MBD2196793.1"/>
    </source>
</evidence>
<feature type="domain" description="Peptidoglycan binding-like" evidence="1">
    <location>
        <begin position="28"/>
        <end position="82"/>
    </location>
</feature>
<accession>A0ABR8ABV4</accession>
<sequence length="84" mass="9212">METNQAQPLNTQATSNVGLPNLRFGDAGDAVRVLQRLLINNRYAIKVDGVFGALTETAVKAFQSQRNLKADGIVGQRTWRELAN</sequence>
<dbReference type="Gene3D" id="1.10.101.10">
    <property type="entry name" value="PGBD-like superfamily/PGBD"/>
    <property type="match status" value="1"/>
</dbReference>
<gene>
    <name evidence="2" type="ORF">H6G24_14995</name>
</gene>
<protein>
    <submittedName>
        <fullName evidence="2">Peptidoglycan-binding protein</fullName>
    </submittedName>
</protein>
<keyword evidence="3" id="KW-1185">Reference proteome</keyword>
<organism evidence="2 3">
    <name type="scientific">Calothrix parietina FACHB-288</name>
    <dbReference type="NCBI Taxonomy" id="2692896"/>
    <lineage>
        <taxon>Bacteria</taxon>
        <taxon>Bacillati</taxon>
        <taxon>Cyanobacteriota</taxon>
        <taxon>Cyanophyceae</taxon>
        <taxon>Nostocales</taxon>
        <taxon>Calotrichaceae</taxon>
        <taxon>Calothrix</taxon>
    </lineage>
</organism>
<comment type="caution">
    <text evidence="2">The sequence shown here is derived from an EMBL/GenBank/DDBJ whole genome shotgun (WGS) entry which is preliminary data.</text>
</comment>
<dbReference type="InterPro" id="IPR002477">
    <property type="entry name" value="Peptidoglycan-bd-like"/>
</dbReference>
<proteinExistence type="predicted"/>
<dbReference type="InterPro" id="IPR036365">
    <property type="entry name" value="PGBD-like_sf"/>
</dbReference>
<dbReference type="Pfam" id="PF01471">
    <property type="entry name" value="PG_binding_1"/>
    <property type="match status" value="1"/>
</dbReference>
<dbReference type="Proteomes" id="UP000658514">
    <property type="component" value="Unassembled WGS sequence"/>
</dbReference>
<dbReference type="InterPro" id="IPR036366">
    <property type="entry name" value="PGBDSf"/>
</dbReference>
<reference evidence="2 3" key="1">
    <citation type="journal article" date="2020" name="ISME J.">
        <title>Comparative genomics reveals insights into cyanobacterial evolution and habitat adaptation.</title>
        <authorList>
            <person name="Chen M.Y."/>
            <person name="Teng W.K."/>
            <person name="Zhao L."/>
            <person name="Hu C.X."/>
            <person name="Zhou Y.K."/>
            <person name="Han B.P."/>
            <person name="Song L.R."/>
            <person name="Shu W.S."/>
        </authorList>
    </citation>
    <scope>NUCLEOTIDE SEQUENCE [LARGE SCALE GENOMIC DNA]</scope>
    <source>
        <strain evidence="2 3">FACHB-288</strain>
    </source>
</reference>
<dbReference type="EMBL" id="JACJQH010000021">
    <property type="protein sequence ID" value="MBD2196793.1"/>
    <property type="molecule type" value="Genomic_DNA"/>
</dbReference>
<dbReference type="SUPFAM" id="SSF47090">
    <property type="entry name" value="PGBD-like"/>
    <property type="match status" value="1"/>
</dbReference>